<dbReference type="Proteomes" id="UP000318349">
    <property type="component" value="Unassembled WGS sequence"/>
</dbReference>
<name>A0A557SDA2_9RHOO</name>
<protein>
    <submittedName>
        <fullName evidence="1">Uncharacterized protein</fullName>
    </submittedName>
</protein>
<evidence type="ECO:0000313" key="1">
    <source>
        <dbReference type="EMBL" id="TVO75387.1"/>
    </source>
</evidence>
<proteinExistence type="predicted"/>
<sequence length="184" mass="20348">MKPDVKQHLQSMAKALNEIVLPELQDKPFALEQANLVVASLNLLAEVQEHQFAYVRQEFDDTRSLLAAWRLAHPEGADPAMQQIVTAPQGDTDTQGLGELAKTVTGDKARLRILMDKAPLPTGSPIEPLLHSYIERQLARETAWLRLTGFIPDASAIPAIANVLDSQKNTPLHTTDHPTYPPHQ</sequence>
<dbReference type="EMBL" id="VMNI01000013">
    <property type="protein sequence ID" value="TVO75387.1"/>
    <property type="molecule type" value="Genomic_DNA"/>
</dbReference>
<comment type="caution">
    <text evidence="1">The sequence shown here is derived from an EMBL/GenBank/DDBJ whole genome shotgun (WGS) entry which is preliminary data.</text>
</comment>
<accession>A0A557SDA2</accession>
<dbReference type="AlphaFoldDB" id="A0A557SDA2"/>
<gene>
    <name evidence="1" type="ORF">FHP89_13625</name>
</gene>
<reference evidence="1 2" key="1">
    <citation type="submission" date="2019-07" db="EMBL/GenBank/DDBJ databases">
        <title>The pathways for chlorine oxyanion respiration interact through the shared metabolite chlorate.</title>
        <authorList>
            <person name="Barnum T.P."/>
            <person name="Cheng Y."/>
            <person name="Hill K.A."/>
            <person name="Lucas L.N."/>
            <person name="Carlson H.K."/>
            <person name="Coates J.D."/>
        </authorList>
    </citation>
    <scope>NUCLEOTIDE SEQUENCE [LARGE SCALE GENOMIC DNA]</scope>
    <source>
        <strain evidence="1 2">SFB-1</strain>
    </source>
</reference>
<evidence type="ECO:0000313" key="2">
    <source>
        <dbReference type="Proteomes" id="UP000318349"/>
    </source>
</evidence>
<organism evidence="1 2">
    <name type="scientific">Denitromonas halophila</name>
    <dbReference type="NCBI Taxonomy" id="1629404"/>
    <lineage>
        <taxon>Bacteria</taxon>
        <taxon>Pseudomonadati</taxon>
        <taxon>Pseudomonadota</taxon>
        <taxon>Betaproteobacteria</taxon>
        <taxon>Rhodocyclales</taxon>
        <taxon>Zoogloeaceae</taxon>
        <taxon>Denitromonas</taxon>
    </lineage>
</organism>